<dbReference type="Gramene" id="PSS08152">
    <property type="protein sequence ID" value="PSS08152"/>
    <property type="gene ID" value="CEY00_Acc18522"/>
</dbReference>
<accession>A0A2R6QHQ6</accession>
<feature type="compositionally biased region" description="Basic and acidic residues" evidence="1">
    <location>
        <begin position="7"/>
        <end position="24"/>
    </location>
</feature>
<gene>
    <name evidence="2" type="ORF">CEY00_Acc18522</name>
</gene>
<dbReference type="PANTHER" id="PTHR33240">
    <property type="entry name" value="OS08G0508500 PROTEIN"/>
    <property type="match status" value="1"/>
</dbReference>
<dbReference type="AlphaFoldDB" id="A0A2R6QHQ6"/>
<feature type="compositionally biased region" description="Basic and acidic residues" evidence="1">
    <location>
        <begin position="235"/>
        <end position="248"/>
    </location>
</feature>
<dbReference type="InParanoid" id="A0A2R6QHQ6"/>
<dbReference type="GO" id="GO:0016853">
    <property type="term" value="F:isomerase activity"/>
    <property type="evidence" value="ECO:0007669"/>
    <property type="project" value="UniProtKB-KW"/>
</dbReference>
<comment type="caution">
    <text evidence="2">The sequence shown here is derived from an EMBL/GenBank/DDBJ whole genome shotgun (WGS) entry which is preliminary data.</text>
</comment>
<dbReference type="EMBL" id="NKQK01000016">
    <property type="protein sequence ID" value="PSS08152.1"/>
    <property type="molecule type" value="Genomic_DNA"/>
</dbReference>
<dbReference type="PANTHER" id="PTHR33240:SF15">
    <property type="entry name" value="GAG-PRO-LIKE PROTEIN"/>
    <property type="match status" value="1"/>
</dbReference>
<feature type="compositionally biased region" description="Basic and acidic residues" evidence="1">
    <location>
        <begin position="51"/>
        <end position="68"/>
    </location>
</feature>
<evidence type="ECO:0000313" key="2">
    <source>
        <dbReference type="EMBL" id="PSS08152.1"/>
    </source>
</evidence>
<feature type="region of interest" description="Disordered" evidence="1">
    <location>
        <begin position="599"/>
        <end position="622"/>
    </location>
</feature>
<dbReference type="Proteomes" id="UP000241394">
    <property type="component" value="Chromosome LG16"/>
</dbReference>
<sequence>MVNSRPARSEREEEAKPSRPKNKESTQNLREGQRKKKDKTHISVDNQTDNRTVETSKRKRTPDRTRTEVDLRHTLNAKWNKEADLRAKLDGRRDTVSSERVLAVLVVQAAPNERREAIPRYHTSFSRQIKGLDPLEKFTPPRFVLYDGKSDPRSHVSHVRQMVALKNHMDVLMCRVFPSSLGNLELKWFDKLPPGSIENFHQLAESFVARFVINTKLVQDEHLKEFIDEEKTWAKKGDAKPNPRFDRRDDDDEGERTVGEKEDRPLRTIHMIGGPRDTNLKNRIRREIQILKQIYEVLSVHSPAKKSRKEVTEPESITFIKADLERVQHPHSDPLVIQHRMNNYDVRRILMDTGSSVEVMYYGLFKLLKLTQSDLKSPLSPLVGFNAQSYWPLGMVTFKVRAGTQELLVEEEQEVLEDVGRDLEAKVVEDLMSYELDEPSLDRLFLPSANLEKRDRTELFQLLKANVEFFAWTPYEMTGIDPKGGVSRVHGAELAEFTVSPELRLLKILPKAGTLDGLSLVNKLGQSCARVRFTFDGTPALLGQWSPMRRQDLRVRRSPVPELDVEANKCTERAKAIVASEVPLISELGTITVMETWTKDDNRRNSQGTSRGKSHAVRVRRVSSLPTNTTIGAYRHALSHSPSSDGTAGTSSHALALAAGLTVSVSVARASPSGRTMG</sequence>
<organism evidence="2 3">
    <name type="scientific">Actinidia chinensis var. chinensis</name>
    <name type="common">Chinese soft-hair kiwi</name>
    <dbReference type="NCBI Taxonomy" id="1590841"/>
    <lineage>
        <taxon>Eukaryota</taxon>
        <taxon>Viridiplantae</taxon>
        <taxon>Streptophyta</taxon>
        <taxon>Embryophyta</taxon>
        <taxon>Tracheophyta</taxon>
        <taxon>Spermatophyta</taxon>
        <taxon>Magnoliopsida</taxon>
        <taxon>eudicotyledons</taxon>
        <taxon>Gunneridae</taxon>
        <taxon>Pentapetalae</taxon>
        <taxon>asterids</taxon>
        <taxon>Ericales</taxon>
        <taxon>Actinidiaceae</taxon>
        <taxon>Actinidia</taxon>
    </lineage>
</organism>
<reference evidence="2 3" key="1">
    <citation type="submission" date="2017-07" db="EMBL/GenBank/DDBJ databases">
        <title>An improved, manually edited Actinidia chinensis var. chinensis (kiwifruit) genome highlights the challenges associated with draft genomes and gene prediction in plants.</title>
        <authorList>
            <person name="Pilkington S."/>
            <person name="Crowhurst R."/>
            <person name="Hilario E."/>
            <person name="Nardozza S."/>
            <person name="Fraser L."/>
            <person name="Peng Y."/>
            <person name="Gunaseelan K."/>
            <person name="Simpson R."/>
            <person name="Tahir J."/>
            <person name="Deroles S."/>
            <person name="Templeton K."/>
            <person name="Luo Z."/>
            <person name="Davy M."/>
            <person name="Cheng C."/>
            <person name="Mcneilage M."/>
            <person name="Scaglione D."/>
            <person name="Liu Y."/>
            <person name="Zhang Q."/>
            <person name="Datson P."/>
            <person name="De Silva N."/>
            <person name="Gardiner S."/>
            <person name="Bassett H."/>
            <person name="Chagne D."/>
            <person name="Mccallum J."/>
            <person name="Dzierzon H."/>
            <person name="Deng C."/>
            <person name="Wang Y.-Y."/>
            <person name="Barron N."/>
            <person name="Manako K."/>
            <person name="Bowen J."/>
            <person name="Foster T."/>
            <person name="Erridge Z."/>
            <person name="Tiffin H."/>
            <person name="Waite C."/>
            <person name="Davies K."/>
            <person name="Grierson E."/>
            <person name="Laing W."/>
            <person name="Kirk R."/>
            <person name="Chen X."/>
            <person name="Wood M."/>
            <person name="Montefiori M."/>
            <person name="Brummell D."/>
            <person name="Schwinn K."/>
            <person name="Catanach A."/>
            <person name="Fullerton C."/>
            <person name="Li D."/>
            <person name="Meiyalaghan S."/>
            <person name="Nieuwenhuizen N."/>
            <person name="Read N."/>
            <person name="Prakash R."/>
            <person name="Hunter D."/>
            <person name="Zhang H."/>
            <person name="Mckenzie M."/>
            <person name="Knabel M."/>
            <person name="Harris A."/>
            <person name="Allan A."/>
            <person name="Chen A."/>
            <person name="Janssen B."/>
            <person name="Plunkett B."/>
            <person name="Dwamena C."/>
            <person name="Voogd C."/>
            <person name="Leif D."/>
            <person name="Lafferty D."/>
            <person name="Souleyre E."/>
            <person name="Varkonyi-Gasic E."/>
            <person name="Gambi F."/>
            <person name="Hanley J."/>
            <person name="Yao J.-L."/>
            <person name="Cheung J."/>
            <person name="David K."/>
            <person name="Warren B."/>
            <person name="Marsh K."/>
            <person name="Snowden K."/>
            <person name="Lin-Wang K."/>
            <person name="Brian L."/>
            <person name="Martinez-Sanchez M."/>
            <person name="Wang M."/>
            <person name="Ileperuma N."/>
            <person name="Macnee N."/>
            <person name="Campin R."/>
            <person name="Mcatee P."/>
            <person name="Drummond R."/>
            <person name="Espley R."/>
            <person name="Ireland H."/>
            <person name="Wu R."/>
            <person name="Atkinson R."/>
            <person name="Karunairetnam S."/>
            <person name="Bulley S."/>
            <person name="Chunkath S."/>
            <person name="Hanley Z."/>
            <person name="Storey R."/>
            <person name="Thrimawithana A."/>
            <person name="Thomson S."/>
            <person name="David C."/>
            <person name="Testolin R."/>
        </authorList>
    </citation>
    <scope>NUCLEOTIDE SEQUENCE [LARGE SCALE GENOMIC DNA]</scope>
    <source>
        <strain evidence="3">cv. Red5</strain>
        <tissue evidence="2">Young leaf</tissue>
    </source>
</reference>
<keyword evidence="2" id="KW-0413">Isomerase</keyword>
<feature type="region of interest" description="Disordered" evidence="1">
    <location>
        <begin position="235"/>
        <end position="263"/>
    </location>
</feature>
<feature type="compositionally biased region" description="Basic residues" evidence="1">
    <location>
        <begin position="612"/>
        <end position="621"/>
    </location>
</feature>
<keyword evidence="3" id="KW-1185">Reference proteome</keyword>
<proteinExistence type="predicted"/>
<protein>
    <submittedName>
        <fullName evidence="2">Topoisomerase</fullName>
    </submittedName>
</protein>
<evidence type="ECO:0000313" key="3">
    <source>
        <dbReference type="Proteomes" id="UP000241394"/>
    </source>
</evidence>
<name>A0A2R6QHQ6_ACTCC</name>
<feature type="region of interest" description="Disordered" evidence="1">
    <location>
        <begin position="1"/>
        <end position="68"/>
    </location>
</feature>
<reference evidence="3" key="2">
    <citation type="journal article" date="2018" name="BMC Genomics">
        <title>A manually annotated Actinidia chinensis var. chinensis (kiwifruit) genome highlights the challenges associated with draft genomes and gene prediction in plants.</title>
        <authorList>
            <person name="Pilkington S.M."/>
            <person name="Crowhurst R."/>
            <person name="Hilario E."/>
            <person name="Nardozza S."/>
            <person name="Fraser L."/>
            <person name="Peng Y."/>
            <person name="Gunaseelan K."/>
            <person name="Simpson R."/>
            <person name="Tahir J."/>
            <person name="Deroles S.C."/>
            <person name="Templeton K."/>
            <person name="Luo Z."/>
            <person name="Davy M."/>
            <person name="Cheng C."/>
            <person name="McNeilage M."/>
            <person name="Scaglione D."/>
            <person name="Liu Y."/>
            <person name="Zhang Q."/>
            <person name="Datson P."/>
            <person name="De Silva N."/>
            <person name="Gardiner S.E."/>
            <person name="Bassett H."/>
            <person name="Chagne D."/>
            <person name="McCallum J."/>
            <person name="Dzierzon H."/>
            <person name="Deng C."/>
            <person name="Wang Y.Y."/>
            <person name="Barron L."/>
            <person name="Manako K."/>
            <person name="Bowen J."/>
            <person name="Foster T.M."/>
            <person name="Erridge Z.A."/>
            <person name="Tiffin H."/>
            <person name="Waite C.N."/>
            <person name="Davies K.M."/>
            <person name="Grierson E.P."/>
            <person name="Laing W.A."/>
            <person name="Kirk R."/>
            <person name="Chen X."/>
            <person name="Wood M."/>
            <person name="Montefiori M."/>
            <person name="Brummell D.A."/>
            <person name="Schwinn K.E."/>
            <person name="Catanach A."/>
            <person name="Fullerton C."/>
            <person name="Li D."/>
            <person name="Meiyalaghan S."/>
            <person name="Nieuwenhuizen N."/>
            <person name="Read N."/>
            <person name="Prakash R."/>
            <person name="Hunter D."/>
            <person name="Zhang H."/>
            <person name="McKenzie M."/>
            <person name="Knabel M."/>
            <person name="Harris A."/>
            <person name="Allan A.C."/>
            <person name="Gleave A."/>
            <person name="Chen A."/>
            <person name="Janssen B.J."/>
            <person name="Plunkett B."/>
            <person name="Ampomah-Dwamena C."/>
            <person name="Voogd C."/>
            <person name="Leif D."/>
            <person name="Lafferty D."/>
            <person name="Souleyre E.J.F."/>
            <person name="Varkonyi-Gasic E."/>
            <person name="Gambi F."/>
            <person name="Hanley J."/>
            <person name="Yao J.L."/>
            <person name="Cheung J."/>
            <person name="David K.M."/>
            <person name="Warren B."/>
            <person name="Marsh K."/>
            <person name="Snowden K.C."/>
            <person name="Lin-Wang K."/>
            <person name="Brian L."/>
            <person name="Martinez-Sanchez M."/>
            <person name="Wang M."/>
            <person name="Ileperuma N."/>
            <person name="Macnee N."/>
            <person name="Campin R."/>
            <person name="McAtee P."/>
            <person name="Drummond R.S.M."/>
            <person name="Espley R.V."/>
            <person name="Ireland H.S."/>
            <person name="Wu R."/>
            <person name="Atkinson R.G."/>
            <person name="Karunairetnam S."/>
            <person name="Bulley S."/>
            <person name="Chunkath S."/>
            <person name="Hanley Z."/>
            <person name="Storey R."/>
            <person name="Thrimawithana A.H."/>
            <person name="Thomson S."/>
            <person name="David C."/>
            <person name="Testolin R."/>
            <person name="Huang H."/>
            <person name="Hellens R.P."/>
            <person name="Schaffer R.J."/>
        </authorList>
    </citation>
    <scope>NUCLEOTIDE SEQUENCE [LARGE SCALE GENOMIC DNA]</scope>
    <source>
        <strain evidence="3">cv. Red5</strain>
    </source>
</reference>
<evidence type="ECO:0000256" key="1">
    <source>
        <dbReference type="SAM" id="MobiDB-lite"/>
    </source>
</evidence>
<dbReference type="OrthoDB" id="1738169at2759"/>